<feature type="compositionally biased region" description="Basic and acidic residues" evidence="1">
    <location>
        <begin position="9"/>
        <end position="36"/>
    </location>
</feature>
<evidence type="ECO:0000313" key="3">
    <source>
        <dbReference type="Proteomes" id="UP000269396"/>
    </source>
</evidence>
<keyword evidence="3" id="KW-1185">Reference proteome</keyword>
<reference evidence="2 3" key="1">
    <citation type="submission" date="2018-11" db="EMBL/GenBank/DDBJ databases">
        <authorList>
            <consortium name="Pathogen Informatics"/>
        </authorList>
    </citation>
    <scope>NUCLEOTIDE SEQUENCE [LARGE SCALE GENOMIC DNA]</scope>
    <source>
        <strain>Denwood</strain>
        <strain evidence="3">Zambia</strain>
    </source>
</reference>
<feature type="region of interest" description="Disordered" evidence="1">
    <location>
        <begin position="1"/>
        <end position="36"/>
    </location>
</feature>
<evidence type="ECO:0000256" key="1">
    <source>
        <dbReference type="SAM" id="MobiDB-lite"/>
    </source>
</evidence>
<dbReference type="EMBL" id="UZAL01031905">
    <property type="protein sequence ID" value="VDP59521.1"/>
    <property type="molecule type" value="Genomic_DNA"/>
</dbReference>
<sequence length="36" mass="4123">MGEGTSADGLERRAPRQDSKERRSEQNVKTTEALRY</sequence>
<dbReference type="Proteomes" id="UP000269396">
    <property type="component" value="Unassembled WGS sequence"/>
</dbReference>
<protein>
    <submittedName>
        <fullName evidence="2">Uncharacterized protein</fullName>
    </submittedName>
</protein>
<accession>A0A3P8ERN6</accession>
<organism evidence="2 3">
    <name type="scientific">Schistosoma mattheei</name>
    <dbReference type="NCBI Taxonomy" id="31246"/>
    <lineage>
        <taxon>Eukaryota</taxon>
        <taxon>Metazoa</taxon>
        <taxon>Spiralia</taxon>
        <taxon>Lophotrochozoa</taxon>
        <taxon>Platyhelminthes</taxon>
        <taxon>Trematoda</taxon>
        <taxon>Digenea</taxon>
        <taxon>Strigeidida</taxon>
        <taxon>Schistosomatoidea</taxon>
        <taxon>Schistosomatidae</taxon>
        <taxon>Schistosoma</taxon>
    </lineage>
</organism>
<gene>
    <name evidence="2" type="ORF">SMTD_LOCUS11892</name>
</gene>
<dbReference type="AlphaFoldDB" id="A0A3P8ERN6"/>
<evidence type="ECO:0000313" key="2">
    <source>
        <dbReference type="EMBL" id="VDP59521.1"/>
    </source>
</evidence>
<proteinExistence type="predicted"/>
<name>A0A3P8ERN6_9TREM</name>